<evidence type="ECO:0000313" key="3">
    <source>
        <dbReference type="Proteomes" id="UP000317624"/>
    </source>
</evidence>
<name>A0A558BK47_9BACT</name>
<organism evidence="2 3">
    <name type="scientific">Hymenobacter setariae</name>
    <dbReference type="NCBI Taxonomy" id="2594794"/>
    <lineage>
        <taxon>Bacteria</taxon>
        <taxon>Pseudomonadati</taxon>
        <taxon>Bacteroidota</taxon>
        <taxon>Cytophagia</taxon>
        <taxon>Cytophagales</taxon>
        <taxon>Hymenobacteraceae</taxon>
        <taxon>Hymenobacter</taxon>
    </lineage>
</organism>
<dbReference type="OrthoDB" id="128708at2"/>
<evidence type="ECO:0000313" key="2">
    <source>
        <dbReference type="EMBL" id="TVT36890.1"/>
    </source>
</evidence>
<reference evidence="2 3" key="1">
    <citation type="submission" date="2019-07" db="EMBL/GenBank/DDBJ databases">
        <title>Hymenobacter sp. straun FUR1 Genome sequencing and assembly.</title>
        <authorList>
            <person name="Chhetri G."/>
        </authorList>
    </citation>
    <scope>NUCLEOTIDE SEQUENCE [LARGE SCALE GENOMIC DNA]</scope>
    <source>
        <strain evidence="2 3">Fur1</strain>
    </source>
</reference>
<dbReference type="InterPro" id="IPR025669">
    <property type="entry name" value="AAA_dom"/>
</dbReference>
<dbReference type="CDD" id="cd02042">
    <property type="entry name" value="ParAB_family"/>
    <property type="match status" value="1"/>
</dbReference>
<comment type="caution">
    <text evidence="2">The sequence shown here is derived from an EMBL/GenBank/DDBJ whole genome shotgun (WGS) entry which is preliminary data.</text>
</comment>
<dbReference type="InterPro" id="IPR050678">
    <property type="entry name" value="DNA_Partitioning_ATPase"/>
</dbReference>
<dbReference type="SUPFAM" id="SSF52540">
    <property type="entry name" value="P-loop containing nucleoside triphosphate hydrolases"/>
    <property type="match status" value="1"/>
</dbReference>
<dbReference type="Pfam" id="PF13614">
    <property type="entry name" value="AAA_31"/>
    <property type="match status" value="1"/>
</dbReference>
<dbReference type="EMBL" id="VMRJ01000008">
    <property type="protein sequence ID" value="TVT36890.1"/>
    <property type="molecule type" value="Genomic_DNA"/>
</dbReference>
<accession>A0A558BK47</accession>
<keyword evidence="3" id="KW-1185">Reference proteome</keyword>
<dbReference type="Proteomes" id="UP000317624">
    <property type="component" value="Unassembled WGS sequence"/>
</dbReference>
<evidence type="ECO:0000259" key="1">
    <source>
        <dbReference type="Pfam" id="PF13614"/>
    </source>
</evidence>
<feature type="domain" description="AAA" evidence="1">
    <location>
        <begin position="3"/>
        <end position="191"/>
    </location>
</feature>
<gene>
    <name evidence="2" type="ORF">FNT36_23765</name>
</gene>
<dbReference type="RefSeq" id="WP_144852971.1">
    <property type="nucleotide sequence ID" value="NZ_VMRJ01000008.1"/>
</dbReference>
<dbReference type="InterPro" id="IPR027417">
    <property type="entry name" value="P-loop_NTPase"/>
</dbReference>
<dbReference type="Gene3D" id="3.40.50.300">
    <property type="entry name" value="P-loop containing nucleotide triphosphate hydrolases"/>
    <property type="match status" value="1"/>
</dbReference>
<sequence>MNKKIVFFNHKGGVSKTTTAFNLGWKIAEKGYKVLLVDADPQCNLTSLILNDRFEQYYTDEATKLNNIKDGVKVAFEAKPQEISAITCPVADRNGNLFLLPGHANLSEYDAALSFAQNSNNAIATLQNLPGAFNALISKTAAKYQADFVFIDLNPGLSAINQNLFVLSDYFIIPTNPDPFSIMAINTLVSILPRWVDWVERMRDAFRDASYPLPETTPKMLGTLIQRFNVRNGRPAKPYRENIAEINDVVISKLVPALSAKKMVLPAEAYSTAHVEQTLCLAEIPDFQGLLPKASVAGVPVFALQDTEIHETGPILAGMMEKRNSVNELFESLSEKVIALCNYAPSI</sequence>
<protein>
    <submittedName>
        <fullName evidence="2">AAA family ATPase</fullName>
    </submittedName>
</protein>
<dbReference type="AlphaFoldDB" id="A0A558BK47"/>
<dbReference type="PANTHER" id="PTHR13696:SF99">
    <property type="entry name" value="COBYRINIC ACID AC-DIAMIDE SYNTHASE"/>
    <property type="match status" value="1"/>
</dbReference>
<dbReference type="PANTHER" id="PTHR13696">
    <property type="entry name" value="P-LOOP CONTAINING NUCLEOSIDE TRIPHOSPHATE HYDROLASE"/>
    <property type="match status" value="1"/>
</dbReference>
<proteinExistence type="predicted"/>